<comment type="caution">
    <text evidence="2">The sequence shown here is derived from an EMBL/GenBank/DDBJ whole genome shotgun (WGS) entry which is preliminary data.</text>
</comment>
<feature type="domain" description="UBL3-like ubiquitin" evidence="1">
    <location>
        <begin position="6"/>
        <end position="91"/>
    </location>
</feature>
<keyword evidence="3" id="KW-1185">Reference proteome</keyword>
<reference evidence="2 3" key="1">
    <citation type="journal article" date="2021" name="Comput. Struct. Biotechnol. J.">
        <title>De novo genome assembly of the potent medicinal plant Rehmannia glutinosa using nanopore technology.</title>
        <authorList>
            <person name="Ma L."/>
            <person name="Dong C."/>
            <person name="Song C."/>
            <person name="Wang X."/>
            <person name="Zheng X."/>
            <person name="Niu Y."/>
            <person name="Chen S."/>
            <person name="Feng W."/>
        </authorList>
    </citation>
    <scope>NUCLEOTIDE SEQUENCE [LARGE SCALE GENOMIC DNA]</scope>
    <source>
        <strain evidence="2">DH-2019</strain>
    </source>
</reference>
<name>A0ABR0V420_REHGL</name>
<dbReference type="PANTHER" id="PTHR13169">
    <property type="entry name" value="UBIQUITIN-LIKE PROTEIN 3 HCG-1 PROTEIN"/>
    <property type="match status" value="1"/>
</dbReference>
<dbReference type="InterPro" id="IPR039540">
    <property type="entry name" value="UBL3-like_ubiquitin_dom"/>
</dbReference>
<evidence type="ECO:0000313" key="2">
    <source>
        <dbReference type="EMBL" id="KAK6129195.1"/>
    </source>
</evidence>
<dbReference type="SUPFAM" id="SSF54236">
    <property type="entry name" value="Ubiquitin-like"/>
    <property type="match status" value="1"/>
</dbReference>
<protein>
    <recommendedName>
        <fullName evidence="1">UBL3-like ubiquitin domain-containing protein</fullName>
    </recommendedName>
</protein>
<evidence type="ECO:0000259" key="1">
    <source>
        <dbReference type="Pfam" id="PF13881"/>
    </source>
</evidence>
<accession>A0ABR0V420</accession>
<dbReference type="Gene3D" id="3.10.20.90">
    <property type="entry name" value="Phosphatidylinositol 3-kinase Catalytic Subunit, Chain A, domain 1"/>
    <property type="match status" value="1"/>
</dbReference>
<dbReference type="PANTHER" id="PTHR13169:SF26">
    <property type="entry name" value="MEMBRANE-ANCHORED UBIQUITIN-FOLD PROTEIN 2"/>
    <property type="match status" value="1"/>
</dbReference>
<dbReference type="EMBL" id="JABTTQ020001660">
    <property type="protein sequence ID" value="KAK6129195.1"/>
    <property type="molecule type" value="Genomic_DNA"/>
</dbReference>
<dbReference type="InterPro" id="IPR040015">
    <property type="entry name" value="UBL3-like"/>
</dbReference>
<proteinExistence type="predicted"/>
<gene>
    <name evidence="2" type="ORF">DH2020_037025</name>
</gene>
<dbReference type="Proteomes" id="UP001318860">
    <property type="component" value="Unassembled WGS sequence"/>
</dbReference>
<sequence>MSGAQDQLEIKFRLTDGSDIGPKNFSVATSVATLKENIIAQWPKERKWSAYGKGHQVNQRGKNIREQQNGGECRSPLCDIQEESQPCMFLFNHHQSEKMECLGTEIGKFACLCNASSGKCAVIVKIISRPVSI</sequence>
<dbReference type="Pfam" id="PF13881">
    <property type="entry name" value="Rad60-SLD_2"/>
    <property type="match status" value="1"/>
</dbReference>
<evidence type="ECO:0000313" key="3">
    <source>
        <dbReference type="Proteomes" id="UP001318860"/>
    </source>
</evidence>
<organism evidence="2 3">
    <name type="scientific">Rehmannia glutinosa</name>
    <name type="common">Chinese foxglove</name>
    <dbReference type="NCBI Taxonomy" id="99300"/>
    <lineage>
        <taxon>Eukaryota</taxon>
        <taxon>Viridiplantae</taxon>
        <taxon>Streptophyta</taxon>
        <taxon>Embryophyta</taxon>
        <taxon>Tracheophyta</taxon>
        <taxon>Spermatophyta</taxon>
        <taxon>Magnoliopsida</taxon>
        <taxon>eudicotyledons</taxon>
        <taxon>Gunneridae</taxon>
        <taxon>Pentapetalae</taxon>
        <taxon>asterids</taxon>
        <taxon>lamiids</taxon>
        <taxon>Lamiales</taxon>
        <taxon>Orobanchaceae</taxon>
        <taxon>Rehmannieae</taxon>
        <taxon>Rehmannia</taxon>
    </lineage>
</organism>
<dbReference type="InterPro" id="IPR029071">
    <property type="entry name" value="Ubiquitin-like_domsf"/>
</dbReference>